<keyword evidence="9" id="KW-0106">Calcium</keyword>
<evidence type="ECO:0000313" key="15">
    <source>
        <dbReference type="Proteomes" id="UP000664132"/>
    </source>
</evidence>
<dbReference type="InterPro" id="IPR002022">
    <property type="entry name" value="Pec_lyase"/>
</dbReference>
<dbReference type="Pfam" id="PF00544">
    <property type="entry name" value="Pectate_lyase_4"/>
    <property type="match status" value="1"/>
</dbReference>
<feature type="signal peptide" evidence="12">
    <location>
        <begin position="1"/>
        <end position="17"/>
    </location>
</feature>
<dbReference type="InterPro" id="IPR011050">
    <property type="entry name" value="Pectin_lyase_fold/virulence"/>
</dbReference>
<keyword evidence="11" id="KW-0624">Polysaccharide degradation</keyword>
<proteinExistence type="inferred from homology"/>
<dbReference type="PANTHER" id="PTHR31683:SF18">
    <property type="entry name" value="PECTATE LYASE 21-RELATED"/>
    <property type="match status" value="1"/>
</dbReference>
<feature type="chain" id="PRO_5034503585" description="pectate lyase" evidence="12">
    <location>
        <begin position="18"/>
        <end position="329"/>
    </location>
</feature>
<evidence type="ECO:0000256" key="1">
    <source>
        <dbReference type="ARBA" id="ARBA00000695"/>
    </source>
</evidence>
<keyword evidence="11" id="KW-0119">Carbohydrate metabolism</keyword>
<reference evidence="14" key="1">
    <citation type="submission" date="2021-02" db="EMBL/GenBank/DDBJ databases">
        <title>Genome sequence Cadophora malorum strain M34.</title>
        <authorList>
            <person name="Stefanovic E."/>
            <person name="Vu D."/>
            <person name="Scully C."/>
            <person name="Dijksterhuis J."/>
            <person name="Roader J."/>
            <person name="Houbraken J."/>
        </authorList>
    </citation>
    <scope>NUCLEOTIDE SEQUENCE</scope>
    <source>
        <strain evidence="14">M34</strain>
    </source>
</reference>
<protein>
    <recommendedName>
        <fullName evidence="5">pectate lyase</fullName>
        <ecNumber evidence="5">4.2.2.2</ecNumber>
    </recommendedName>
</protein>
<name>A0A8H7WHR0_9HELO</name>
<evidence type="ECO:0000313" key="14">
    <source>
        <dbReference type="EMBL" id="KAG4425050.1"/>
    </source>
</evidence>
<comment type="similarity">
    <text evidence="4 11">Belongs to the polysaccharide lyase 1 family.</text>
</comment>
<comment type="cofactor">
    <cofactor evidence="2">
        <name>Ca(2+)</name>
        <dbReference type="ChEBI" id="CHEBI:29108"/>
    </cofactor>
</comment>
<sequence>MKFSLIALGLLTAATNALPTATPNEDVAARVNIAKRASITDAANGYASLNGGTTGGKGGTTTTVSTYAQFTAAVSSDTAKIVVVSGTITQTADQVKVGSNTSIIGKNSGAKLVGFGLIVKSKKNVIIRNLTIQKVLADNGDAIGVQLSTNVWIDHCDLSSDRDHDKDYYDGLIDITHAADYVTVSNSYIHDHWKASLVGHSDSNSAEDTGHLRVTYNNNYWSNINSRTPSIRFGTGHVYNSYFLNVADGINTRDGAQVLVQSNVWAGTLSKPLYSTDDGYAVASDNDFGGKSNAALAGTLTSVPYSYFLLGSGSVKAAVVGSAGATLSF</sequence>
<dbReference type="GO" id="GO:0046872">
    <property type="term" value="F:metal ion binding"/>
    <property type="evidence" value="ECO:0007669"/>
    <property type="project" value="UniProtKB-KW"/>
</dbReference>
<dbReference type="Proteomes" id="UP000664132">
    <property type="component" value="Unassembled WGS sequence"/>
</dbReference>
<dbReference type="SMART" id="SM00656">
    <property type="entry name" value="Amb_all"/>
    <property type="match status" value="1"/>
</dbReference>
<keyword evidence="6 11" id="KW-0964">Secreted</keyword>
<dbReference type="SUPFAM" id="SSF51126">
    <property type="entry name" value="Pectin lyase-like"/>
    <property type="match status" value="1"/>
</dbReference>
<dbReference type="GO" id="GO:0000272">
    <property type="term" value="P:polysaccharide catabolic process"/>
    <property type="evidence" value="ECO:0007669"/>
    <property type="project" value="UniProtKB-KW"/>
</dbReference>
<dbReference type="OrthoDB" id="1637350at2759"/>
<comment type="catalytic activity">
    <reaction evidence="1">
        <text>Eliminative cleavage of (1-&gt;4)-alpha-D-galacturonan to give oligosaccharides with 4-deoxy-alpha-D-galact-4-enuronosyl groups at their non-reducing ends.</text>
        <dbReference type="EC" id="4.2.2.2"/>
    </reaction>
</comment>
<feature type="domain" description="Pectate lyase" evidence="13">
    <location>
        <begin position="57"/>
        <end position="271"/>
    </location>
</feature>
<evidence type="ECO:0000256" key="6">
    <source>
        <dbReference type="ARBA" id="ARBA00022525"/>
    </source>
</evidence>
<evidence type="ECO:0000256" key="4">
    <source>
        <dbReference type="ARBA" id="ARBA00010980"/>
    </source>
</evidence>
<comment type="subcellular location">
    <subcellularLocation>
        <location evidence="3 11">Secreted</location>
    </subcellularLocation>
</comment>
<dbReference type="InterPro" id="IPR045032">
    <property type="entry name" value="PEL"/>
</dbReference>
<evidence type="ECO:0000256" key="8">
    <source>
        <dbReference type="ARBA" id="ARBA00022729"/>
    </source>
</evidence>
<evidence type="ECO:0000256" key="12">
    <source>
        <dbReference type="SAM" id="SignalP"/>
    </source>
</evidence>
<keyword evidence="8 12" id="KW-0732">Signal</keyword>
<dbReference type="InterPro" id="IPR012334">
    <property type="entry name" value="Pectin_lyas_fold"/>
</dbReference>
<evidence type="ECO:0000256" key="9">
    <source>
        <dbReference type="ARBA" id="ARBA00022837"/>
    </source>
</evidence>
<dbReference type="FunFam" id="2.160.20.10:FF:000036">
    <property type="entry name" value="Pectate lyase A"/>
    <property type="match status" value="1"/>
</dbReference>
<dbReference type="EMBL" id="JAFJYH010000014">
    <property type="protein sequence ID" value="KAG4425050.1"/>
    <property type="molecule type" value="Genomic_DNA"/>
</dbReference>
<evidence type="ECO:0000256" key="3">
    <source>
        <dbReference type="ARBA" id="ARBA00004613"/>
    </source>
</evidence>
<dbReference type="AlphaFoldDB" id="A0A8H7WHR0"/>
<dbReference type="EC" id="4.2.2.2" evidence="5"/>
<dbReference type="GO" id="GO:0030570">
    <property type="term" value="F:pectate lyase activity"/>
    <property type="evidence" value="ECO:0007669"/>
    <property type="project" value="UniProtKB-EC"/>
</dbReference>
<evidence type="ECO:0000259" key="13">
    <source>
        <dbReference type="SMART" id="SM00656"/>
    </source>
</evidence>
<keyword evidence="10 11" id="KW-0456">Lyase</keyword>
<evidence type="ECO:0000256" key="7">
    <source>
        <dbReference type="ARBA" id="ARBA00022723"/>
    </source>
</evidence>
<dbReference type="GO" id="GO:0005576">
    <property type="term" value="C:extracellular region"/>
    <property type="evidence" value="ECO:0007669"/>
    <property type="project" value="UniProtKB-SubCell"/>
</dbReference>
<dbReference type="Gene3D" id="2.160.20.10">
    <property type="entry name" value="Single-stranded right-handed beta-helix, Pectin lyase-like"/>
    <property type="match status" value="1"/>
</dbReference>
<keyword evidence="15" id="KW-1185">Reference proteome</keyword>
<organism evidence="14 15">
    <name type="scientific">Cadophora malorum</name>
    <dbReference type="NCBI Taxonomy" id="108018"/>
    <lineage>
        <taxon>Eukaryota</taxon>
        <taxon>Fungi</taxon>
        <taxon>Dikarya</taxon>
        <taxon>Ascomycota</taxon>
        <taxon>Pezizomycotina</taxon>
        <taxon>Leotiomycetes</taxon>
        <taxon>Helotiales</taxon>
        <taxon>Ploettnerulaceae</taxon>
        <taxon>Cadophora</taxon>
    </lineage>
</organism>
<keyword evidence="7" id="KW-0479">Metal-binding</keyword>
<comment type="caution">
    <text evidence="14">The sequence shown here is derived from an EMBL/GenBank/DDBJ whole genome shotgun (WGS) entry which is preliminary data.</text>
</comment>
<evidence type="ECO:0000256" key="5">
    <source>
        <dbReference type="ARBA" id="ARBA00012272"/>
    </source>
</evidence>
<accession>A0A8H7WHR0</accession>
<dbReference type="PANTHER" id="PTHR31683">
    <property type="entry name" value="PECTATE LYASE 18-RELATED"/>
    <property type="match status" value="1"/>
</dbReference>
<evidence type="ECO:0000256" key="11">
    <source>
        <dbReference type="RuleBase" id="RU361173"/>
    </source>
</evidence>
<evidence type="ECO:0000256" key="2">
    <source>
        <dbReference type="ARBA" id="ARBA00001913"/>
    </source>
</evidence>
<gene>
    <name evidence="14" type="ORF">IFR04_001820</name>
</gene>
<evidence type="ECO:0000256" key="10">
    <source>
        <dbReference type="ARBA" id="ARBA00023239"/>
    </source>
</evidence>